<evidence type="ECO:0000313" key="4">
    <source>
        <dbReference type="Proteomes" id="UP000268084"/>
    </source>
</evidence>
<dbReference type="InterPro" id="IPR001106">
    <property type="entry name" value="Aromatic_Lyase"/>
</dbReference>
<protein>
    <submittedName>
        <fullName evidence="3">Aromatic amino acid lyase</fullName>
    </submittedName>
</protein>
<reference evidence="3 4" key="1">
    <citation type="submission" date="2018-11" db="EMBL/GenBank/DDBJ databases">
        <authorList>
            <person name="Da X."/>
        </authorList>
    </citation>
    <scope>NUCLEOTIDE SEQUENCE [LARGE SCALE GENOMIC DNA]</scope>
    <source>
        <strain evidence="3 4">S14-144</strain>
    </source>
</reference>
<proteinExistence type="predicted"/>
<dbReference type="GO" id="GO:0016841">
    <property type="term" value="F:ammonia-lyase activity"/>
    <property type="evidence" value="ECO:0007669"/>
    <property type="project" value="UniProtKB-ARBA"/>
</dbReference>
<gene>
    <name evidence="3" type="ORF">EH165_11100</name>
</gene>
<dbReference type="SUPFAM" id="SSF48557">
    <property type="entry name" value="L-aspartase-like"/>
    <property type="match status" value="1"/>
</dbReference>
<feature type="compositionally biased region" description="Low complexity" evidence="2">
    <location>
        <begin position="123"/>
        <end position="135"/>
    </location>
</feature>
<dbReference type="AlphaFoldDB" id="A0A3G8ZP61"/>
<evidence type="ECO:0000256" key="1">
    <source>
        <dbReference type="ARBA" id="ARBA00023239"/>
    </source>
</evidence>
<reference evidence="3 4" key="2">
    <citation type="submission" date="2018-12" db="EMBL/GenBank/DDBJ databases">
        <title>Nakamurella antarcticus sp. nov., isolated from Antarctica South Shetland Islands soil.</title>
        <authorList>
            <person name="Peng F."/>
        </authorList>
    </citation>
    <scope>NUCLEOTIDE SEQUENCE [LARGE SCALE GENOMIC DNA]</scope>
    <source>
        <strain evidence="3 4">S14-144</strain>
    </source>
</reference>
<evidence type="ECO:0000256" key="2">
    <source>
        <dbReference type="SAM" id="MobiDB-lite"/>
    </source>
</evidence>
<dbReference type="OrthoDB" id="3278073at2"/>
<dbReference type="PANTHER" id="PTHR10362">
    <property type="entry name" value="HISTIDINE AMMONIA-LYASE"/>
    <property type="match status" value="1"/>
</dbReference>
<dbReference type="InterPro" id="IPR024083">
    <property type="entry name" value="Fumarase/histidase_N"/>
</dbReference>
<keyword evidence="1 3" id="KW-0456">Lyase</keyword>
<dbReference type="KEGG" id="nak:EH165_11100"/>
<keyword evidence="4" id="KW-1185">Reference proteome</keyword>
<sequence>MTQSARNMTGWRSTLPLRGVNASRAPHCGVFYLDRPRTVESAPSGSGQKGSILLEISGRDLRASEIAELAGAPIECALTSTARERVAASYRFAVEVSAQRPVYGRSTGVGANRNVSIGPPTEAAAAQPAGAAQPALDEPAGAAQPALDEDLDAHAINLLRSHATSAGATRDDVRVRAMLLVRLNQLARGGSGASPAIVDALASMVAQDALPRIREFGSIGTGDLSALATTALALLGEVGTSQGHLDPVGFGVHDALPFISSNAAVIADAALGWSELEMLCRAYVVVSGLTFLAIDGNAEAYSTAVENATPFPGAATAMRWLRTLTVGANAPARIQDPFGLRAIPQAHGPALEAVAALEVVIGKYANAPSENPLLLTEGDTEDDTEGELAHHAGFHAAYLGQALDTAVIALAQSAQLIQARIASLTEPEFTGLAPFLGSGAPVASGIMVLEYVAASALGDIRFAATPVGLQTVVISRGVEEDASFASLAARKAMTAAAALRSLLACELVAAVRAIRLRGVRAANPEVVAAMAICEALPAGMNDRDLTADIELAEALLPALSELLAAELSLVTRLS</sequence>
<name>A0A3G8ZP61_9ACTN</name>
<organism evidence="3 4">
    <name type="scientific">Nakamurella antarctica</name>
    <dbReference type="NCBI Taxonomy" id="1902245"/>
    <lineage>
        <taxon>Bacteria</taxon>
        <taxon>Bacillati</taxon>
        <taxon>Actinomycetota</taxon>
        <taxon>Actinomycetes</taxon>
        <taxon>Nakamurellales</taxon>
        <taxon>Nakamurellaceae</taxon>
        <taxon>Nakamurella</taxon>
    </lineage>
</organism>
<evidence type="ECO:0000313" key="3">
    <source>
        <dbReference type="EMBL" id="AZI58597.1"/>
    </source>
</evidence>
<dbReference type="InterPro" id="IPR008948">
    <property type="entry name" value="L-Aspartase-like"/>
</dbReference>
<dbReference type="EMBL" id="CP034170">
    <property type="protein sequence ID" value="AZI58597.1"/>
    <property type="molecule type" value="Genomic_DNA"/>
</dbReference>
<feature type="region of interest" description="Disordered" evidence="2">
    <location>
        <begin position="108"/>
        <end position="142"/>
    </location>
</feature>
<accession>A0A3G8ZP61</accession>
<dbReference type="Gene3D" id="1.20.200.10">
    <property type="entry name" value="Fumarase/aspartase (Central domain)"/>
    <property type="match status" value="1"/>
</dbReference>
<dbReference type="Proteomes" id="UP000268084">
    <property type="component" value="Chromosome"/>
</dbReference>
<dbReference type="Pfam" id="PF00221">
    <property type="entry name" value="Lyase_aromatic"/>
    <property type="match status" value="1"/>
</dbReference>
<dbReference type="RefSeq" id="WP_124799506.1">
    <property type="nucleotide sequence ID" value="NZ_CP034170.1"/>
</dbReference>
<dbReference type="Gene3D" id="1.10.275.10">
    <property type="entry name" value="Fumarase/aspartase (N-terminal domain)"/>
    <property type="match status" value="1"/>
</dbReference>